<gene>
    <name evidence="1" type="ORF">M441DRAFT_23890</name>
</gene>
<keyword evidence="2" id="KW-1185">Reference proteome</keyword>
<evidence type="ECO:0000313" key="2">
    <source>
        <dbReference type="Proteomes" id="UP000240493"/>
    </source>
</evidence>
<evidence type="ECO:0000313" key="1">
    <source>
        <dbReference type="EMBL" id="PTB45737.1"/>
    </source>
</evidence>
<dbReference type="AlphaFoldDB" id="A0A2T3ZLP6"/>
<reference evidence="1 2" key="1">
    <citation type="submission" date="2016-07" db="EMBL/GenBank/DDBJ databases">
        <title>Multiple horizontal gene transfer events from other fungi enriched the ability of initially mycotrophic Trichoderma (Ascomycota) to feed on dead plant biomass.</title>
        <authorList>
            <consortium name="DOE Joint Genome Institute"/>
            <person name="Aerts A."/>
            <person name="Atanasova L."/>
            <person name="Chenthamara K."/>
            <person name="Zhang J."/>
            <person name="Grujic M."/>
            <person name="Henrissat B."/>
            <person name="Kuo A."/>
            <person name="Salamov A."/>
            <person name="Lipzen A."/>
            <person name="Labutti K."/>
            <person name="Barry K."/>
            <person name="Miao Y."/>
            <person name="Rahimi M.J."/>
            <person name="Shen Q."/>
            <person name="Grigoriev I.V."/>
            <person name="Kubicek C.P."/>
            <person name="Druzhinina I.S."/>
        </authorList>
    </citation>
    <scope>NUCLEOTIDE SEQUENCE [LARGE SCALE GENOMIC DNA]</scope>
    <source>
        <strain evidence="1 2">CBS 433.97</strain>
    </source>
</reference>
<organism evidence="1 2">
    <name type="scientific">Trichoderma asperellum (strain ATCC 204424 / CBS 433.97 / NBRC 101777)</name>
    <dbReference type="NCBI Taxonomy" id="1042311"/>
    <lineage>
        <taxon>Eukaryota</taxon>
        <taxon>Fungi</taxon>
        <taxon>Dikarya</taxon>
        <taxon>Ascomycota</taxon>
        <taxon>Pezizomycotina</taxon>
        <taxon>Sordariomycetes</taxon>
        <taxon>Hypocreomycetidae</taxon>
        <taxon>Hypocreales</taxon>
        <taxon>Hypocreaceae</taxon>
        <taxon>Trichoderma</taxon>
    </lineage>
</organism>
<name>A0A2T3ZLP6_TRIA4</name>
<dbReference type="OrthoDB" id="4891523at2759"/>
<sequence length="133" mass="15033">MCFVDRITYSCTHIENVYTDECEAPGKRCPKHITPRTSDSVCPNCLEKTAPVERQTAIVDFYDNLKGYLRHSFELTNTFDHDILAPQVQRIIEIIEEQKSNALVELELKIAIEVAKKKADGEEFAEGSGGGWI</sequence>
<dbReference type="Proteomes" id="UP000240493">
    <property type="component" value="Unassembled WGS sequence"/>
</dbReference>
<accession>A0A2T3ZLP6</accession>
<dbReference type="EMBL" id="KZ679257">
    <property type="protein sequence ID" value="PTB45737.1"/>
    <property type="molecule type" value="Genomic_DNA"/>
</dbReference>
<protein>
    <submittedName>
        <fullName evidence="1">Uncharacterized protein</fullName>
    </submittedName>
</protein>
<proteinExistence type="predicted"/>